<accession>A0A7J9MW72</accession>
<dbReference type="GO" id="GO:0016020">
    <property type="term" value="C:membrane"/>
    <property type="evidence" value="ECO:0007669"/>
    <property type="project" value="InterPro"/>
</dbReference>
<protein>
    <submittedName>
        <fullName evidence="2">Uncharacterized protein</fullName>
    </submittedName>
</protein>
<evidence type="ECO:0000313" key="2">
    <source>
        <dbReference type="EMBL" id="MBA0875373.1"/>
    </source>
</evidence>
<keyword evidence="3" id="KW-1185">Reference proteome</keyword>
<gene>
    <name evidence="2" type="ORF">Goshw_030412</name>
</gene>
<feature type="non-terminal residue" evidence="2">
    <location>
        <position position="1"/>
    </location>
</feature>
<dbReference type="GO" id="GO:0042910">
    <property type="term" value="F:xenobiotic transmembrane transporter activity"/>
    <property type="evidence" value="ECO:0007669"/>
    <property type="project" value="InterPro"/>
</dbReference>
<dbReference type="InterPro" id="IPR002528">
    <property type="entry name" value="MATE_fam"/>
</dbReference>
<evidence type="ECO:0000256" key="1">
    <source>
        <dbReference type="ARBA" id="ARBA00010199"/>
    </source>
</evidence>
<dbReference type="AlphaFoldDB" id="A0A7J9MW72"/>
<evidence type="ECO:0000313" key="3">
    <source>
        <dbReference type="Proteomes" id="UP000593576"/>
    </source>
</evidence>
<comment type="caution">
    <text evidence="2">The sequence shown here is derived from an EMBL/GenBank/DDBJ whole genome shotgun (WGS) entry which is preliminary data.</text>
</comment>
<dbReference type="GO" id="GO:0015297">
    <property type="term" value="F:antiporter activity"/>
    <property type="evidence" value="ECO:0007669"/>
    <property type="project" value="InterPro"/>
</dbReference>
<name>A0A7J9MW72_GOSSC</name>
<dbReference type="EMBL" id="JABFAF010000013">
    <property type="protein sequence ID" value="MBA0875373.1"/>
    <property type="molecule type" value="Genomic_DNA"/>
</dbReference>
<sequence length="105" mass="11534">MVFVMFAGHLGEVKLAGSKLAHSWATVTDFAFMTSLSGALKTLCGQGFGAKIQSLFYGHICLRFSAKHIEVYSDIKHCYTFGRVFRRSIGYPFLDCAPMAASISI</sequence>
<organism evidence="2 3">
    <name type="scientific">Gossypium schwendimanii</name>
    <name type="common">Cotton</name>
    <dbReference type="NCBI Taxonomy" id="34291"/>
    <lineage>
        <taxon>Eukaryota</taxon>
        <taxon>Viridiplantae</taxon>
        <taxon>Streptophyta</taxon>
        <taxon>Embryophyta</taxon>
        <taxon>Tracheophyta</taxon>
        <taxon>Spermatophyta</taxon>
        <taxon>Magnoliopsida</taxon>
        <taxon>eudicotyledons</taxon>
        <taxon>Gunneridae</taxon>
        <taxon>Pentapetalae</taxon>
        <taxon>rosids</taxon>
        <taxon>malvids</taxon>
        <taxon>Malvales</taxon>
        <taxon>Malvaceae</taxon>
        <taxon>Malvoideae</taxon>
        <taxon>Gossypium</taxon>
    </lineage>
</organism>
<dbReference type="Proteomes" id="UP000593576">
    <property type="component" value="Unassembled WGS sequence"/>
</dbReference>
<dbReference type="OrthoDB" id="2126698at2759"/>
<proteinExistence type="inferred from homology"/>
<comment type="similarity">
    <text evidence="1">Belongs to the multi antimicrobial extrusion (MATE) (TC 2.A.66.1) family.</text>
</comment>
<dbReference type="Pfam" id="PF01554">
    <property type="entry name" value="MatE"/>
    <property type="match status" value="1"/>
</dbReference>
<reference evidence="2 3" key="1">
    <citation type="journal article" date="2019" name="Genome Biol. Evol.">
        <title>Insights into the evolution of the New World diploid cottons (Gossypium, subgenus Houzingenia) based on genome sequencing.</title>
        <authorList>
            <person name="Grover C.E."/>
            <person name="Arick M.A. 2nd"/>
            <person name="Thrash A."/>
            <person name="Conover J.L."/>
            <person name="Sanders W.S."/>
            <person name="Peterson D.G."/>
            <person name="Frelichowski J.E."/>
            <person name="Scheffler J.A."/>
            <person name="Scheffler B.E."/>
            <person name="Wendel J.F."/>
        </authorList>
    </citation>
    <scope>NUCLEOTIDE SEQUENCE [LARGE SCALE GENOMIC DNA]</scope>
    <source>
        <strain evidence="2">1</strain>
        <tissue evidence="2">Leaf</tissue>
    </source>
</reference>